<accession>A0A4Y7PKX2</accession>
<organism evidence="1 2">
    <name type="scientific">Rickenella mellea</name>
    <dbReference type="NCBI Taxonomy" id="50990"/>
    <lineage>
        <taxon>Eukaryota</taxon>
        <taxon>Fungi</taxon>
        <taxon>Dikarya</taxon>
        <taxon>Basidiomycota</taxon>
        <taxon>Agaricomycotina</taxon>
        <taxon>Agaricomycetes</taxon>
        <taxon>Hymenochaetales</taxon>
        <taxon>Rickenellaceae</taxon>
        <taxon>Rickenella</taxon>
    </lineage>
</organism>
<dbReference type="Proteomes" id="UP000294933">
    <property type="component" value="Unassembled WGS sequence"/>
</dbReference>
<dbReference type="EMBL" id="ML170274">
    <property type="protein sequence ID" value="TDL15472.1"/>
    <property type="molecule type" value="Genomic_DNA"/>
</dbReference>
<sequence length="86" mass="9844">MLLLFHCAPFLAARNRINTSPLLFFFHVDSAFLRFALDTRQYWFSVFLPLFALSEGQSISAVISSHSLSINASCVLLKQMRNNYEV</sequence>
<evidence type="ECO:0000313" key="1">
    <source>
        <dbReference type="EMBL" id="TDL15472.1"/>
    </source>
</evidence>
<protein>
    <submittedName>
        <fullName evidence="1">Uncharacterized protein</fullName>
    </submittedName>
</protein>
<evidence type="ECO:0000313" key="2">
    <source>
        <dbReference type="Proteomes" id="UP000294933"/>
    </source>
</evidence>
<keyword evidence="2" id="KW-1185">Reference proteome</keyword>
<reference evidence="1 2" key="1">
    <citation type="submission" date="2018-06" db="EMBL/GenBank/DDBJ databases">
        <title>A transcriptomic atlas of mushroom development highlights an independent origin of complex multicellularity.</title>
        <authorList>
            <consortium name="DOE Joint Genome Institute"/>
            <person name="Krizsan K."/>
            <person name="Almasi E."/>
            <person name="Merenyi Z."/>
            <person name="Sahu N."/>
            <person name="Viragh M."/>
            <person name="Koszo T."/>
            <person name="Mondo S."/>
            <person name="Kiss B."/>
            <person name="Balint B."/>
            <person name="Kues U."/>
            <person name="Barry K."/>
            <person name="Hegedus J.C."/>
            <person name="Henrissat B."/>
            <person name="Johnson J."/>
            <person name="Lipzen A."/>
            <person name="Ohm R."/>
            <person name="Nagy I."/>
            <person name="Pangilinan J."/>
            <person name="Yan J."/>
            <person name="Xiong Y."/>
            <person name="Grigoriev I.V."/>
            <person name="Hibbett D.S."/>
            <person name="Nagy L.G."/>
        </authorList>
    </citation>
    <scope>NUCLEOTIDE SEQUENCE [LARGE SCALE GENOMIC DNA]</scope>
    <source>
        <strain evidence="1 2">SZMC22713</strain>
    </source>
</reference>
<dbReference type="VEuPathDB" id="FungiDB:BD410DRAFT_796382"/>
<proteinExistence type="predicted"/>
<name>A0A4Y7PKX2_9AGAM</name>
<dbReference type="AlphaFoldDB" id="A0A4Y7PKX2"/>
<gene>
    <name evidence="1" type="ORF">BD410DRAFT_796382</name>
</gene>